<proteinExistence type="predicted"/>
<dbReference type="EMBL" id="BMJJ01000022">
    <property type="protein sequence ID" value="GGD43321.1"/>
    <property type="molecule type" value="Genomic_DNA"/>
</dbReference>
<evidence type="ECO:0000313" key="2">
    <source>
        <dbReference type="Proteomes" id="UP000613160"/>
    </source>
</evidence>
<name>A0A917DJE4_9HYPH</name>
<sequence>MAGAIIHFVGFKDERYLSAVKVWGPPTYIHRGWDLRAQREIEEGDTVVFADGPADQEPRAKSFNDITE</sequence>
<gene>
    <name evidence="1" type="ORF">GCM10011335_52470</name>
</gene>
<dbReference type="RefSeq" id="WP_188855406.1">
    <property type="nucleotide sequence ID" value="NZ_BMJJ01000022.1"/>
</dbReference>
<organism evidence="1 2">
    <name type="scientific">Aureimonas glaciei</name>
    <dbReference type="NCBI Taxonomy" id="1776957"/>
    <lineage>
        <taxon>Bacteria</taxon>
        <taxon>Pseudomonadati</taxon>
        <taxon>Pseudomonadota</taxon>
        <taxon>Alphaproteobacteria</taxon>
        <taxon>Hyphomicrobiales</taxon>
        <taxon>Aurantimonadaceae</taxon>
        <taxon>Aureimonas</taxon>
    </lineage>
</organism>
<dbReference type="Proteomes" id="UP000613160">
    <property type="component" value="Unassembled WGS sequence"/>
</dbReference>
<reference evidence="1" key="1">
    <citation type="journal article" date="2014" name="Int. J. Syst. Evol. Microbiol.">
        <title>Complete genome sequence of Corynebacterium casei LMG S-19264T (=DSM 44701T), isolated from a smear-ripened cheese.</title>
        <authorList>
            <consortium name="US DOE Joint Genome Institute (JGI-PGF)"/>
            <person name="Walter F."/>
            <person name="Albersmeier A."/>
            <person name="Kalinowski J."/>
            <person name="Ruckert C."/>
        </authorList>
    </citation>
    <scope>NUCLEOTIDE SEQUENCE</scope>
    <source>
        <strain evidence="1">CGMCC 1.15493</strain>
    </source>
</reference>
<comment type="caution">
    <text evidence="1">The sequence shown here is derived from an EMBL/GenBank/DDBJ whole genome shotgun (WGS) entry which is preliminary data.</text>
</comment>
<reference evidence="1" key="2">
    <citation type="submission" date="2020-09" db="EMBL/GenBank/DDBJ databases">
        <authorList>
            <person name="Sun Q."/>
            <person name="Zhou Y."/>
        </authorList>
    </citation>
    <scope>NUCLEOTIDE SEQUENCE</scope>
    <source>
        <strain evidence="1">CGMCC 1.15493</strain>
    </source>
</reference>
<dbReference type="AlphaFoldDB" id="A0A917DJE4"/>
<evidence type="ECO:0000313" key="1">
    <source>
        <dbReference type="EMBL" id="GGD43321.1"/>
    </source>
</evidence>
<accession>A0A917DJE4</accession>
<protein>
    <submittedName>
        <fullName evidence="1">Uncharacterized protein</fullName>
    </submittedName>
</protein>
<keyword evidence="2" id="KW-1185">Reference proteome</keyword>